<protein>
    <submittedName>
        <fullName evidence="2">Uncharacterized protein</fullName>
    </submittedName>
</protein>
<dbReference type="RefSeq" id="WP_394319262.1">
    <property type="nucleotide sequence ID" value="NZ_JBHMQV010000009.1"/>
</dbReference>
<feature type="compositionally biased region" description="Low complexity" evidence="1">
    <location>
        <begin position="10"/>
        <end position="23"/>
    </location>
</feature>
<organism evidence="2 3">
    <name type="scientific">Streptomyces noboritoensis</name>
    <dbReference type="NCBI Taxonomy" id="67337"/>
    <lineage>
        <taxon>Bacteria</taxon>
        <taxon>Bacillati</taxon>
        <taxon>Actinomycetota</taxon>
        <taxon>Actinomycetes</taxon>
        <taxon>Kitasatosporales</taxon>
        <taxon>Streptomycetaceae</taxon>
        <taxon>Streptomyces</taxon>
    </lineage>
</organism>
<evidence type="ECO:0000256" key="1">
    <source>
        <dbReference type="SAM" id="MobiDB-lite"/>
    </source>
</evidence>
<keyword evidence="3" id="KW-1185">Reference proteome</keyword>
<accession>A0ABV6TJW0</accession>
<proteinExistence type="predicted"/>
<reference evidence="2 3" key="1">
    <citation type="submission" date="2024-09" db="EMBL/GenBank/DDBJ databases">
        <authorList>
            <person name="Sun Q."/>
            <person name="Mori K."/>
        </authorList>
    </citation>
    <scope>NUCLEOTIDE SEQUENCE [LARGE SCALE GENOMIC DNA]</scope>
    <source>
        <strain evidence="2 3">JCM 4557</strain>
    </source>
</reference>
<gene>
    <name evidence="2" type="ORF">ACFH04_13885</name>
</gene>
<evidence type="ECO:0000313" key="2">
    <source>
        <dbReference type="EMBL" id="MFC0844790.1"/>
    </source>
</evidence>
<name>A0ABV6TJW0_9ACTN</name>
<sequence>MTHGTAAQGRPPTRAVAAASAPGRAGGRSDALRARPPVEFTDFAAPGSDDL</sequence>
<comment type="caution">
    <text evidence="2">The sequence shown here is derived from an EMBL/GenBank/DDBJ whole genome shotgun (WGS) entry which is preliminary data.</text>
</comment>
<evidence type="ECO:0000313" key="3">
    <source>
        <dbReference type="Proteomes" id="UP001589887"/>
    </source>
</evidence>
<dbReference type="EMBL" id="JBHMQV010000009">
    <property type="protein sequence ID" value="MFC0844790.1"/>
    <property type="molecule type" value="Genomic_DNA"/>
</dbReference>
<dbReference type="Proteomes" id="UP001589887">
    <property type="component" value="Unassembled WGS sequence"/>
</dbReference>
<feature type="region of interest" description="Disordered" evidence="1">
    <location>
        <begin position="1"/>
        <end position="51"/>
    </location>
</feature>